<dbReference type="AlphaFoldDB" id="A0A423T0J7"/>
<evidence type="ECO:0000256" key="2">
    <source>
        <dbReference type="ARBA" id="ARBA00022679"/>
    </source>
</evidence>
<evidence type="ECO:0000313" key="5">
    <source>
        <dbReference type="Proteomes" id="UP000283509"/>
    </source>
</evidence>
<dbReference type="Proteomes" id="UP000283509">
    <property type="component" value="Unassembled WGS sequence"/>
</dbReference>
<dbReference type="InterPro" id="IPR027417">
    <property type="entry name" value="P-loop_NTPase"/>
</dbReference>
<comment type="caution">
    <text evidence="4">The sequence shown here is derived from an EMBL/GenBank/DDBJ whole genome shotgun (WGS) entry which is preliminary data.</text>
</comment>
<reference evidence="4 5" key="1">
    <citation type="submission" date="2018-04" db="EMBL/GenBank/DDBJ databases">
        <authorList>
            <person name="Zhang X."/>
            <person name="Yuan J."/>
            <person name="Li F."/>
            <person name="Xiang J."/>
        </authorList>
    </citation>
    <scope>NUCLEOTIDE SEQUENCE [LARGE SCALE GENOMIC DNA]</scope>
    <source>
        <tissue evidence="4">Muscle</tissue>
    </source>
</reference>
<dbReference type="Gene3D" id="3.40.50.300">
    <property type="entry name" value="P-loop containing nucleotide triphosphate hydrolases"/>
    <property type="match status" value="1"/>
</dbReference>
<feature type="domain" description="Sulfotransferase" evidence="3">
    <location>
        <begin position="1"/>
        <end position="107"/>
    </location>
</feature>
<dbReference type="STRING" id="6689.A0A423T0J7"/>
<dbReference type="EMBL" id="QCYY01002502">
    <property type="protein sequence ID" value="ROT69903.1"/>
    <property type="molecule type" value="Genomic_DNA"/>
</dbReference>
<reference evidence="4 5" key="2">
    <citation type="submission" date="2019-01" db="EMBL/GenBank/DDBJ databases">
        <title>The decoding of complex shrimp genome reveals the adaptation for benthos swimmer, frequently molting mechanism and breeding impact on genome.</title>
        <authorList>
            <person name="Sun Y."/>
            <person name="Gao Y."/>
            <person name="Yu Y."/>
        </authorList>
    </citation>
    <scope>NUCLEOTIDE SEQUENCE [LARGE SCALE GENOMIC DNA]</scope>
    <source>
        <tissue evidence="4">Muscle</tissue>
    </source>
</reference>
<accession>A0A423T0J7</accession>
<dbReference type="OrthoDB" id="205623at2759"/>
<dbReference type="GO" id="GO:0008146">
    <property type="term" value="F:sulfotransferase activity"/>
    <property type="evidence" value="ECO:0007669"/>
    <property type="project" value="InterPro"/>
</dbReference>
<keyword evidence="5" id="KW-1185">Reference proteome</keyword>
<dbReference type="InterPro" id="IPR000863">
    <property type="entry name" value="Sulfotransferase_dom"/>
</dbReference>
<evidence type="ECO:0000313" key="4">
    <source>
        <dbReference type="EMBL" id="ROT69903.1"/>
    </source>
</evidence>
<dbReference type="PANTHER" id="PTHR11783">
    <property type="entry name" value="SULFOTRANSFERASE SULT"/>
    <property type="match status" value="1"/>
</dbReference>
<proteinExistence type="inferred from homology"/>
<comment type="similarity">
    <text evidence="1">Belongs to the sulfotransferase 1 family.</text>
</comment>
<evidence type="ECO:0000259" key="3">
    <source>
        <dbReference type="Pfam" id="PF00685"/>
    </source>
</evidence>
<dbReference type="SUPFAM" id="SSF52540">
    <property type="entry name" value="P-loop containing nucleoside triphosphate hydrolases"/>
    <property type="match status" value="1"/>
</dbReference>
<name>A0A423T0J7_PENVA</name>
<evidence type="ECO:0000256" key="1">
    <source>
        <dbReference type="ARBA" id="ARBA00005771"/>
    </source>
</evidence>
<organism evidence="4 5">
    <name type="scientific">Penaeus vannamei</name>
    <name type="common">Whiteleg shrimp</name>
    <name type="synonym">Litopenaeus vannamei</name>
    <dbReference type="NCBI Taxonomy" id="6689"/>
    <lineage>
        <taxon>Eukaryota</taxon>
        <taxon>Metazoa</taxon>
        <taxon>Ecdysozoa</taxon>
        <taxon>Arthropoda</taxon>
        <taxon>Crustacea</taxon>
        <taxon>Multicrustacea</taxon>
        <taxon>Malacostraca</taxon>
        <taxon>Eumalacostraca</taxon>
        <taxon>Eucarida</taxon>
        <taxon>Decapoda</taxon>
        <taxon>Dendrobranchiata</taxon>
        <taxon>Penaeoidea</taxon>
        <taxon>Penaeidae</taxon>
        <taxon>Penaeus</taxon>
    </lineage>
</organism>
<protein>
    <submittedName>
        <fullName evidence="4">Putative sulfotransferase 1 family member D1</fullName>
    </submittedName>
</protein>
<sequence length="116" mass="13659">MRNEDHILFLRFEEMKADLPAVVRKVAKFLGKAVTEEEVERLADHCSFGSMSKNKAVNNEDIMAPSSERTKNIKFMRKGQVGDWKNHLTEEQVKAFKAWTMKHLQDSDFPYYRDYE</sequence>
<dbReference type="Pfam" id="PF00685">
    <property type="entry name" value="Sulfotransfer_1"/>
    <property type="match status" value="1"/>
</dbReference>
<keyword evidence="2 4" id="KW-0808">Transferase</keyword>
<gene>
    <name evidence="4" type="ORF">C7M84_011861</name>
</gene>